<keyword evidence="7" id="KW-1278">Translocase</keyword>
<evidence type="ECO:0000256" key="3">
    <source>
        <dbReference type="ARBA" id="ARBA00022475"/>
    </source>
</evidence>
<dbReference type="GO" id="GO:0016887">
    <property type="term" value="F:ATP hydrolysis activity"/>
    <property type="evidence" value="ECO:0007669"/>
    <property type="project" value="InterPro"/>
</dbReference>
<dbReference type="InterPro" id="IPR005896">
    <property type="entry name" value="NdvA"/>
</dbReference>
<dbReference type="PANTHER" id="PTHR43394:SF1">
    <property type="entry name" value="ATP-BINDING CASSETTE SUB-FAMILY B MEMBER 10, MITOCHONDRIAL"/>
    <property type="match status" value="1"/>
</dbReference>
<dbReference type="NCBIfam" id="TIGR01192">
    <property type="entry name" value="chvA"/>
    <property type="match status" value="1"/>
</dbReference>
<protein>
    <submittedName>
        <fullName evidence="13">Glucan ABC transporter ATP-binding protein/ permease</fullName>
    </submittedName>
</protein>
<evidence type="ECO:0000256" key="9">
    <source>
        <dbReference type="ARBA" id="ARBA00023136"/>
    </source>
</evidence>
<feature type="transmembrane region" description="Helical" evidence="10">
    <location>
        <begin position="245"/>
        <end position="269"/>
    </location>
</feature>
<evidence type="ECO:0000313" key="13">
    <source>
        <dbReference type="EMBL" id="QXM25613.1"/>
    </source>
</evidence>
<dbReference type="CDD" id="cd03249">
    <property type="entry name" value="ABC_MTABC3_MDL1_MDL2"/>
    <property type="match status" value="1"/>
</dbReference>
<dbReference type="KEGG" id="elio:KO353_05230"/>
<dbReference type="Pfam" id="PF00005">
    <property type="entry name" value="ABC_tran"/>
    <property type="match status" value="1"/>
</dbReference>
<keyword evidence="14" id="KW-1185">Reference proteome</keyword>
<keyword evidence="9 10" id="KW-0472">Membrane</keyword>
<dbReference type="EMBL" id="CP076448">
    <property type="protein sequence ID" value="QXM25613.1"/>
    <property type="molecule type" value="Genomic_DNA"/>
</dbReference>
<dbReference type="Pfam" id="PF00664">
    <property type="entry name" value="ABC_membrane"/>
    <property type="match status" value="1"/>
</dbReference>
<keyword evidence="3" id="KW-1003">Cell membrane</keyword>
<dbReference type="PROSITE" id="PS50929">
    <property type="entry name" value="ABC_TM1F"/>
    <property type="match status" value="1"/>
</dbReference>
<sequence>MGFLRLYLRVLGELAPERWLAIALAAANVLLAGLVFLEPVLFGRVVDMLARSEAMPAEAVWSGTLALLAVWAAVGIGGIVANILVAREADRLAHRNRLAAMARYFQHVLGLPLSFHGDTHSGRLLKVMLSGADNMFWVWLGFFRDHLSTFVIALVLLPLTLLLNWRLALLLIVLALSFAIGAAVVIRRTHEGQRSVESHHAALAATAGDALANVMLVQSFVRLSAEARLFQDGIRRLLEAQFPVLDWWALLTVLTRAASTLTVIAIFLLGTALHLQGHASVGEIVTFMGFATLLIGRLEQAMGFVSTMFLQAPAIALYFEVMDTQSTVADPPGLPAMPRPRGAVAFEHVSFAYPGGPPVLSDVSFEAAPGQTVALVGETGAGKSTTMALLQRLWDPQSGRVTIDGIDIRSVSLDSLRSHIGVVFQENLLFNRSFRENLLVGRADATDAELEQACRLAQVHDFILRQPQGYDTRVGERGASLSGGQRQRLAIARALIKDPPILILDEATSALDAATEAKVQLALRALMAGRTTFVIAHRLSTVREADLILVFAEGRIVERGSYDELVARGGAFAQLVATQLAAGAPVREAVD</sequence>
<dbReference type="GO" id="GO:0015421">
    <property type="term" value="F:ABC-type oligopeptide transporter activity"/>
    <property type="evidence" value="ECO:0007669"/>
    <property type="project" value="TreeGrafter"/>
</dbReference>
<dbReference type="FunFam" id="3.40.50.300:FF:000221">
    <property type="entry name" value="Multidrug ABC transporter ATP-binding protein"/>
    <property type="match status" value="1"/>
</dbReference>
<dbReference type="InterPro" id="IPR011527">
    <property type="entry name" value="ABC1_TM_dom"/>
</dbReference>
<evidence type="ECO:0000256" key="6">
    <source>
        <dbReference type="ARBA" id="ARBA00022840"/>
    </source>
</evidence>
<evidence type="ECO:0000259" key="11">
    <source>
        <dbReference type="PROSITE" id="PS50893"/>
    </source>
</evidence>
<feature type="transmembrane region" description="Helical" evidence="10">
    <location>
        <begin position="275"/>
        <end position="294"/>
    </location>
</feature>
<evidence type="ECO:0000313" key="14">
    <source>
        <dbReference type="Proteomes" id="UP000694001"/>
    </source>
</evidence>
<name>A0A975YKK4_9PROT</name>
<evidence type="ECO:0000256" key="1">
    <source>
        <dbReference type="ARBA" id="ARBA00004651"/>
    </source>
</evidence>
<dbReference type="PROSITE" id="PS00211">
    <property type="entry name" value="ABC_TRANSPORTER_1"/>
    <property type="match status" value="1"/>
</dbReference>
<feature type="transmembrane region" description="Helical" evidence="10">
    <location>
        <begin position="136"/>
        <end position="159"/>
    </location>
</feature>
<dbReference type="GO" id="GO:0005886">
    <property type="term" value="C:plasma membrane"/>
    <property type="evidence" value="ECO:0007669"/>
    <property type="project" value="UniProtKB-SubCell"/>
</dbReference>
<keyword evidence="4 10" id="KW-0812">Transmembrane</keyword>
<organism evidence="13 14">
    <name type="scientific">Elioraea tepida</name>
    <dbReference type="NCBI Taxonomy" id="2843330"/>
    <lineage>
        <taxon>Bacteria</taxon>
        <taxon>Pseudomonadati</taxon>
        <taxon>Pseudomonadota</taxon>
        <taxon>Alphaproteobacteria</taxon>
        <taxon>Acetobacterales</taxon>
        <taxon>Elioraeaceae</taxon>
        <taxon>Elioraea</taxon>
    </lineage>
</organism>
<comment type="subcellular location">
    <subcellularLocation>
        <location evidence="1">Cell membrane</location>
        <topology evidence="1">Multi-pass membrane protein</topology>
    </subcellularLocation>
</comment>
<evidence type="ECO:0000259" key="12">
    <source>
        <dbReference type="PROSITE" id="PS50929"/>
    </source>
</evidence>
<gene>
    <name evidence="13" type="ORF">KO353_05230</name>
</gene>
<keyword evidence="6 13" id="KW-0067">ATP-binding</keyword>
<dbReference type="InterPro" id="IPR003439">
    <property type="entry name" value="ABC_transporter-like_ATP-bd"/>
</dbReference>
<dbReference type="InterPro" id="IPR003593">
    <property type="entry name" value="AAA+_ATPase"/>
</dbReference>
<evidence type="ECO:0000256" key="2">
    <source>
        <dbReference type="ARBA" id="ARBA00022448"/>
    </source>
</evidence>
<evidence type="ECO:0000256" key="10">
    <source>
        <dbReference type="SAM" id="Phobius"/>
    </source>
</evidence>
<dbReference type="AlphaFoldDB" id="A0A975YKK4"/>
<dbReference type="PROSITE" id="PS50893">
    <property type="entry name" value="ABC_TRANSPORTER_2"/>
    <property type="match status" value="1"/>
</dbReference>
<evidence type="ECO:0000256" key="8">
    <source>
        <dbReference type="ARBA" id="ARBA00022989"/>
    </source>
</evidence>
<dbReference type="PANTHER" id="PTHR43394">
    <property type="entry name" value="ATP-DEPENDENT PERMEASE MDL1, MITOCHONDRIAL"/>
    <property type="match status" value="1"/>
</dbReference>
<feature type="domain" description="ABC transmembrane type-1" evidence="12">
    <location>
        <begin position="22"/>
        <end position="308"/>
    </location>
</feature>
<evidence type="ECO:0000256" key="7">
    <source>
        <dbReference type="ARBA" id="ARBA00022967"/>
    </source>
</evidence>
<keyword evidence="5" id="KW-0547">Nucleotide-binding</keyword>
<evidence type="ECO:0000256" key="5">
    <source>
        <dbReference type="ARBA" id="ARBA00022741"/>
    </source>
</evidence>
<feature type="transmembrane region" description="Helical" evidence="10">
    <location>
        <begin position="165"/>
        <end position="186"/>
    </location>
</feature>
<feature type="domain" description="ABC transporter" evidence="11">
    <location>
        <begin position="344"/>
        <end position="578"/>
    </location>
</feature>
<keyword evidence="8 10" id="KW-1133">Transmembrane helix</keyword>
<reference evidence="13" key="1">
    <citation type="submission" date="2021-06" db="EMBL/GenBank/DDBJ databases">
        <title>Elioraea tepida, sp. nov., a moderately thermophilic aerobic anoxygenic phototrophic bacterium isolated from an alkaline siliceous hot spring mat community in Yellowstone National Park, WY, USA.</title>
        <authorList>
            <person name="Saini M.K."/>
            <person name="Yoshida S."/>
            <person name="Sebastian A."/>
            <person name="Hirose S."/>
            <person name="Hara E."/>
            <person name="Tamaki H."/>
            <person name="Soulier N.T."/>
            <person name="Albert I."/>
            <person name="Hanada S."/>
            <person name="Bryant D.A."/>
            <person name="Tank M."/>
        </authorList>
    </citation>
    <scope>NUCLEOTIDE SEQUENCE</scope>
    <source>
        <strain evidence="13">MS-P2</strain>
    </source>
</reference>
<dbReference type="Proteomes" id="UP000694001">
    <property type="component" value="Chromosome"/>
</dbReference>
<dbReference type="GO" id="GO:0005524">
    <property type="term" value="F:ATP binding"/>
    <property type="evidence" value="ECO:0007669"/>
    <property type="project" value="UniProtKB-KW"/>
</dbReference>
<dbReference type="InterPro" id="IPR017871">
    <property type="entry name" value="ABC_transporter-like_CS"/>
</dbReference>
<keyword evidence="2" id="KW-0813">Transport</keyword>
<dbReference type="RefSeq" id="WP_218286669.1">
    <property type="nucleotide sequence ID" value="NZ_CP076448.1"/>
</dbReference>
<dbReference type="InterPro" id="IPR039421">
    <property type="entry name" value="Type_1_exporter"/>
</dbReference>
<proteinExistence type="predicted"/>
<evidence type="ECO:0000256" key="4">
    <source>
        <dbReference type="ARBA" id="ARBA00022692"/>
    </source>
</evidence>
<dbReference type="GO" id="GO:0015441">
    <property type="term" value="F:ABC-type beta-glucan transporter activity"/>
    <property type="evidence" value="ECO:0007669"/>
    <property type="project" value="InterPro"/>
</dbReference>
<feature type="transmembrane region" description="Helical" evidence="10">
    <location>
        <begin position="20"/>
        <end position="41"/>
    </location>
</feature>
<dbReference type="SMART" id="SM00382">
    <property type="entry name" value="AAA"/>
    <property type="match status" value="1"/>
</dbReference>
<accession>A0A975YKK4</accession>
<dbReference type="NCBIfam" id="NF010178">
    <property type="entry name" value="PRK13657.1"/>
    <property type="match status" value="1"/>
</dbReference>
<feature type="transmembrane region" description="Helical" evidence="10">
    <location>
        <begin position="61"/>
        <end position="85"/>
    </location>
</feature>